<dbReference type="EMBL" id="JAGKQM010000006">
    <property type="protein sequence ID" value="KAH0922622.1"/>
    <property type="molecule type" value="Genomic_DNA"/>
</dbReference>
<sequence length="146" mass="16966">IYFRKRLSSSRLRCDQGHTLYCLKISTVVKLVFSNVFWTHRYEHRKLTYPGSPMEKPRQHSCARDRHRRCPVTLGAEHPIRKSVRNDKRCILAETVALSYYLPMSSGWVMNSHSSSIVLAKIVQSEPSEIETHNLLTNKKLHASIF</sequence>
<accession>A0ABQ8CZV8</accession>
<evidence type="ECO:0000313" key="2">
    <source>
        <dbReference type="Proteomes" id="UP000824890"/>
    </source>
</evidence>
<proteinExistence type="predicted"/>
<feature type="non-terminal residue" evidence="1">
    <location>
        <position position="1"/>
    </location>
</feature>
<keyword evidence="2" id="KW-1185">Reference proteome</keyword>
<reference evidence="1 2" key="1">
    <citation type="submission" date="2021-05" db="EMBL/GenBank/DDBJ databases">
        <title>Genome Assembly of Synthetic Allotetraploid Brassica napus Reveals Homoeologous Exchanges between Subgenomes.</title>
        <authorList>
            <person name="Davis J.T."/>
        </authorList>
    </citation>
    <scope>NUCLEOTIDE SEQUENCE [LARGE SCALE GENOMIC DNA]</scope>
    <source>
        <strain evidence="2">cv. Da-Ae</strain>
        <tissue evidence="1">Seedling</tissue>
    </source>
</reference>
<comment type="caution">
    <text evidence="1">The sequence shown here is derived from an EMBL/GenBank/DDBJ whole genome shotgun (WGS) entry which is preliminary data.</text>
</comment>
<evidence type="ECO:0000313" key="1">
    <source>
        <dbReference type="EMBL" id="KAH0922622.1"/>
    </source>
</evidence>
<organism evidence="1 2">
    <name type="scientific">Brassica napus</name>
    <name type="common">Rape</name>
    <dbReference type="NCBI Taxonomy" id="3708"/>
    <lineage>
        <taxon>Eukaryota</taxon>
        <taxon>Viridiplantae</taxon>
        <taxon>Streptophyta</taxon>
        <taxon>Embryophyta</taxon>
        <taxon>Tracheophyta</taxon>
        <taxon>Spermatophyta</taxon>
        <taxon>Magnoliopsida</taxon>
        <taxon>eudicotyledons</taxon>
        <taxon>Gunneridae</taxon>
        <taxon>Pentapetalae</taxon>
        <taxon>rosids</taxon>
        <taxon>malvids</taxon>
        <taxon>Brassicales</taxon>
        <taxon>Brassicaceae</taxon>
        <taxon>Brassiceae</taxon>
        <taxon>Brassica</taxon>
    </lineage>
</organism>
<dbReference type="Proteomes" id="UP000824890">
    <property type="component" value="Unassembled WGS sequence"/>
</dbReference>
<gene>
    <name evidence="1" type="ORF">HID58_022640</name>
</gene>
<protein>
    <submittedName>
        <fullName evidence="1">Uncharacterized protein</fullName>
    </submittedName>
</protein>
<name>A0ABQ8CZV8_BRANA</name>